<comment type="caution">
    <text evidence="1">The sequence shown here is derived from an EMBL/GenBank/DDBJ whole genome shotgun (WGS) entry which is preliminary data.</text>
</comment>
<dbReference type="EMBL" id="BMNQ01000018">
    <property type="protein sequence ID" value="GGJ94611.1"/>
    <property type="molecule type" value="Genomic_DNA"/>
</dbReference>
<accession>A0A917PW15</accession>
<organism evidence="1 2">
    <name type="scientific">Lentibacillus kapialis</name>
    <dbReference type="NCBI Taxonomy" id="340214"/>
    <lineage>
        <taxon>Bacteria</taxon>
        <taxon>Bacillati</taxon>
        <taxon>Bacillota</taxon>
        <taxon>Bacilli</taxon>
        <taxon>Bacillales</taxon>
        <taxon>Bacillaceae</taxon>
        <taxon>Lentibacillus</taxon>
    </lineage>
</organism>
<evidence type="ECO:0000313" key="1">
    <source>
        <dbReference type="EMBL" id="GGJ94611.1"/>
    </source>
</evidence>
<gene>
    <name evidence="1" type="ORF">GCM10007063_16410</name>
</gene>
<dbReference type="Proteomes" id="UP000658382">
    <property type="component" value="Unassembled WGS sequence"/>
</dbReference>
<sequence length="49" mass="5659">MNANKCMVKSALIKRFQHKVLAWFLLKYVGGDVSQMNILVKFKTTKNKS</sequence>
<name>A0A917PW15_9BACI</name>
<evidence type="ECO:0000313" key="2">
    <source>
        <dbReference type="Proteomes" id="UP000658382"/>
    </source>
</evidence>
<reference evidence="1" key="1">
    <citation type="journal article" date="2014" name="Int. J. Syst. Evol. Microbiol.">
        <title>Complete genome sequence of Corynebacterium casei LMG S-19264T (=DSM 44701T), isolated from a smear-ripened cheese.</title>
        <authorList>
            <consortium name="US DOE Joint Genome Institute (JGI-PGF)"/>
            <person name="Walter F."/>
            <person name="Albersmeier A."/>
            <person name="Kalinowski J."/>
            <person name="Ruckert C."/>
        </authorList>
    </citation>
    <scope>NUCLEOTIDE SEQUENCE</scope>
    <source>
        <strain evidence="1">JCM 12580</strain>
    </source>
</reference>
<reference evidence="1" key="2">
    <citation type="submission" date="2020-09" db="EMBL/GenBank/DDBJ databases">
        <authorList>
            <person name="Sun Q."/>
            <person name="Ohkuma M."/>
        </authorList>
    </citation>
    <scope>NUCLEOTIDE SEQUENCE</scope>
    <source>
        <strain evidence="1">JCM 12580</strain>
    </source>
</reference>
<proteinExistence type="predicted"/>
<protein>
    <submittedName>
        <fullName evidence="1">Uncharacterized protein</fullName>
    </submittedName>
</protein>
<dbReference type="AlphaFoldDB" id="A0A917PW15"/>
<keyword evidence="2" id="KW-1185">Reference proteome</keyword>